<dbReference type="EMBL" id="RBZP01000009">
    <property type="protein sequence ID" value="RKQ32619.1"/>
    <property type="molecule type" value="Genomic_DNA"/>
</dbReference>
<dbReference type="InterPro" id="IPR003760">
    <property type="entry name" value="PnrA-like"/>
</dbReference>
<dbReference type="OrthoDB" id="2556857at2"/>
<dbReference type="Pfam" id="PF02608">
    <property type="entry name" value="Bmp"/>
    <property type="match status" value="1"/>
</dbReference>
<dbReference type="SUPFAM" id="SSF53822">
    <property type="entry name" value="Periplasmic binding protein-like I"/>
    <property type="match status" value="1"/>
</dbReference>
<dbReference type="PROSITE" id="PS51257">
    <property type="entry name" value="PROKAR_LIPOPROTEIN"/>
    <property type="match status" value="1"/>
</dbReference>
<evidence type="ECO:0000256" key="3">
    <source>
        <dbReference type="ARBA" id="ARBA00022475"/>
    </source>
</evidence>
<comment type="similarity">
    <text evidence="2">Belongs to the BMP lipoprotein family.</text>
</comment>
<dbReference type="PANTHER" id="PTHR34296:SF2">
    <property type="entry name" value="ABC TRANSPORTER GUANOSINE-BINDING PROTEIN NUPN"/>
    <property type="match status" value="1"/>
</dbReference>
<evidence type="ECO:0000313" key="8">
    <source>
        <dbReference type="EMBL" id="RKQ32619.1"/>
    </source>
</evidence>
<keyword evidence="5" id="KW-0472">Membrane</keyword>
<dbReference type="Gene3D" id="3.40.50.2300">
    <property type="match status" value="2"/>
</dbReference>
<sequence>MKLYHKIILLFIVSSVTLSGCGYFETGNVQNVGMLLDSKIEGNAWNESGYEGLLRIEKKFDTDVYYKENIDTERKIRDAVDELVHDGVNLIFGHSSIYGNHFSELARYYPDVHFVYFNGGIYNDNVTSLNFNSHAMGFIGGMVAAEMTKTNKVGVIAAYLWQPEIEGFYEGVKYQNPSAVVEIDYIKSWDDTEMAVRIYEEMENKGVDVFYPIGDAYSEEIIKKAKEDSLYAVGYVEDQLKLAPDTVLTSTIQQLDKLYELTAEKFDKGKLEGDILTFDFQDEVISIGAFNKNVPEEFQEYINETVEYYMDSNLLPNEQ</sequence>
<dbReference type="RefSeq" id="WP_121204616.1">
    <property type="nucleotide sequence ID" value="NZ_RBZP01000009.1"/>
</dbReference>
<dbReference type="AlphaFoldDB" id="A0A495A397"/>
<dbReference type="InterPro" id="IPR028082">
    <property type="entry name" value="Peripla_BP_I"/>
</dbReference>
<keyword evidence="9" id="KW-1185">Reference proteome</keyword>
<comment type="caution">
    <text evidence="8">The sequence shown here is derived from an EMBL/GenBank/DDBJ whole genome shotgun (WGS) entry which is preliminary data.</text>
</comment>
<keyword evidence="6" id="KW-0449">Lipoprotein</keyword>
<evidence type="ECO:0000256" key="2">
    <source>
        <dbReference type="ARBA" id="ARBA00008610"/>
    </source>
</evidence>
<organism evidence="8 9">
    <name type="scientific">Oceanobacillus halophilus</name>
    <dbReference type="NCBI Taxonomy" id="930130"/>
    <lineage>
        <taxon>Bacteria</taxon>
        <taxon>Bacillati</taxon>
        <taxon>Bacillota</taxon>
        <taxon>Bacilli</taxon>
        <taxon>Bacillales</taxon>
        <taxon>Bacillaceae</taxon>
        <taxon>Oceanobacillus</taxon>
    </lineage>
</organism>
<feature type="domain" description="ABC transporter substrate-binding protein PnrA-like" evidence="7">
    <location>
        <begin position="30"/>
        <end position="309"/>
    </location>
</feature>
<reference evidence="8 9" key="1">
    <citation type="journal article" date="2016" name="Int. J. Syst. Evol. Microbiol.">
        <title>Oceanobacillus halophilus sp. nov., a novel moderately halophilic bacterium from a hypersaline lake.</title>
        <authorList>
            <person name="Amoozegar M.A."/>
            <person name="Bagheri M."/>
            <person name="Makhdoumi A."/>
            <person name="Nikou M.M."/>
            <person name="Fazeli S.A.S."/>
            <person name="Schumann P."/>
            <person name="Sproer C."/>
            <person name="Sanchez-Porro C."/>
            <person name="Ventosa A."/>
        </authorList>
    </citation>
    <scope>NUCLEOTIDE SEQUENCE [LARGE SCALE GENOMIC DNA]</scope>
    <source>
        <strain evidence="8 9">DSM 23996</strain>
    </source>
</reference>
<evidence type="ECO:0000256" key="5">
    <source>
        <dbReference type="ARBA" id="ARBA00023136"/>
    </source>
</evidence>
<dbReference type="Proteomes" id="UP000269301">
    <property type="component" value="Unassembled WGS sequence"/>
</dbReference>
<evidence type="ECO:0000259" key="7">
    <source>
        <dbReference type="Pfam" id="PF02608"/>
    </source>
</evidence>
<dbReference type="InterPro" id="IPR050957">
    <property type="entry name" value="BMP_lipoprotein"/>
</dbReference>
<evidence type="ECO:0000256" key="6">
    <source>
        <dbReference type="ARBA" id="ARBA00023288"/>
    </source>
</evidence>
<evidence type="ECO:0000256" key="1">
    <source>
        <dbReference type="ARBA" id="ARBA00004193"/>
    </source>
</evidence>
<dbReference type="GO" id="GO:0005886">
    <property type="term" value="C:plasma membrane"/>
    <property type="evidence" value="ECO:0007669"/>
    <property type="project" value="UniProtKB-SubCell"/>
</dbReference>
<protein>
    <submittedName>
        <fullName evidence="8">BMP family ABC transporter substrate-binding protein</fullName>
    </submittedName>
</protein>
<accession>A0A495A397</accession>
<gene>
    <name evidence="8" type="ORF">D8M06_11815</name>
</gene>
<comment type="subcellular location">
    <subcellularLocation>
        <location evidence="1">Cell membrane</location>
        <topology evidence="1">Lipid-anchor</topology>
    </subcellularLocation>
</comment>
<evidence type="ECO:0000256" key="4">
    <source>
        <dbReference type="ARBA" id="ARBA00022729"/>
    </source>
</evidence>
<dbReference type="PANTHER" id="PTHR34296">
    <property type="entry name" value="TRANSCRIPTIONAL ACTIVATOR PROTEIN MED"/>
    <property type="match status" value="1"/>
</dbReference>
<keyword evidence="4" id="KW-0732">Signal</keyword>
<keyword evidence="3" id="KW-1003">Cell membrane</keyword>
<evidence type="ECO:0000313" key="9">
    <source>
        <dbReference type="Proteomes" id="UP000269301"/>
    </source>
</evidence>
<proteinExistence type="inferred from homology"/>
<name>A0A495A397_9BACI</name>